<evidence type="ECO:0000256" key="1">
    <source>
        <dbReference type="ARBA" id="ARBA00022737"/>
    </source>
</evidence>
<evidence type="ECO:0000313" key="4">
    <source>
        <dbReference type="EMBL" id="BAN39428.1"/>
    </source>
</evidence>
<dbReference type="GO" id="GO:0019888">
    <property type="term" value="F:protein phosphatase regulator activity"/>
    <property type="evidence" value="ECO:0007669"/>
    <property type="project" value="TreeGrafter"/>
</dbReference>
<dbReference type="GO" id="GO:0005634">
    <property type="term" value="C:nucleus"/>
    <property type="evidence" value="ECO:0007669"/>
    <property type="project" value="TreeGrafter"/>
</dbReference>
<dbReference type="OMA" id="IWMLESH"/>
<dbReference type="InterPro" id="IPR021133">
    <property type="entry name" value="HEAT_type_2"/>
</dbReference>
<dbReference type="SUPFAM" id="SSF48371">
    <property type="entry name" value="ARM repeat"/>
    <property type="match status" value="1"/>
</dbReference>
<feature type="domain" description="Phosphatase 2A Regulatory Subunit A helical" evidence="3">
    <location>
        <begin position="82"/>
        <end position="271"/>
    </location>
</feature>
<reference evidence="5 6" key="2">
    <citation type="submission" date="2016-05" db="EMBL/GenBank/DDBJ databases">
        <title>First whole genome sequencing of Entamoeba histolytica HM1:IMSS-clone-6.</title>
        <authorList>
            <person name="Mukherjee Avik.K."/>
            <person name="Izumyama S."/>
            <person name="Nakada-Tsukui K."/>
            <person name="Nozaki T."/>
        </authorList>
    </citation>
    <scope>NUCLEOTIDE SEQUENCE [LARGE SCALE GENOMIC DNA]</scope>
    <source>
        <strain evidence="5 6">HM1:IMSS clone 6</strain>
    </source>
</reference>
<gene>
    <name evidence="5" type="ORF">CL6EHI_124530</name>
</gene>
<dbReference type="AlphaFoldDB" id="A0A5K1UXY9"/>
<sequence>MADSLYYSDRLKAVESLENPTLEQLFPFLGDQDPSVIVTALNKLPNQQTPLLVEPLNELANNVNPSIRCVVSTLVSSTLPHKEAVDLINKLLKDDSSDVKITSLTAAQTLLESCKLEDYFSLVSSIIYLTNDPEWRVRSFVQLLLPEIVSFIGADLAQKVIPVIKNGLKDSCLEVRRQAVLSMADMVKMFGSDWGRTYIIPIISLYYTHPNYKIRQSTIAAMVEVGCVMGKDSFSTAFLPMILNLAFDSTSNVRLTILQQLGVLIQRNILDQGTVNSRIAPCVETLLKDKDSDVVMMANNLKPLLHPE</sequence>
<dbReference type="GO" id="GO:0005829">
    <property type="term" value="C:cytosol"/>
    <property type="evidence" value="ECO:0007669"/>
    <property type="project" value="TreeGrafter"/>
</dbReference>
<dbReference type="Pfam" id="PF22956">
    <property type="entry name" value="VPS15-like_hel"/>
    <property type="match status" value="1"/>
</dbReference>
<evidence type="ECO:0000313" key="6">
    <source>
        <dbReference type="Proteomes" id="UP000078387"/>
    </source>
</evidence>
<dbReference type="VEuPathDB" id="AmoebaDB:KM1_273530"/>
<dbReference type="InterPro" id="IPR051023">
    <property type="entry name" value="PP2A_Regulatory_Subunit_A"/>
</dbReference>
<dbReference type="VEuPathDB" id="AmoebaDB:EHI7A_165980"/>
<protein>
    <submittedName>
        <fullName evidence="4 5">Heat repeat domain containing protein</fullName>
    </submittedName>
</protein>
<dbReference type="EMBL" id="AK420840">
    <property type="protein sequence ID" value="BAN39428.1"/>
    <property type="molecule type" value="mRNA"/>
</dbReference>
<dbReference type="PANTHER" id="PTHR10648:SF4">
    <property type="entry name" value="PROTEIN PHOSPHATASE 2 (FORMERLY 2A), REGULATORY SUBUNIT A, BETA ISOFORM-RELATED"/>
    <property type="match status" value="1"/>
</dbReference>
<dbReference type="FunFam" id="1.25.10.10:FF:000842">
    <property type="entry name" value="HEAT repeat domain containing protein"/>
    <property type="match status" value="1"/>
</dbReference>
<feature type="repeat" description="HEAT" evidence="2">
    <location>
        <begin position="160"/>
        <end position="198"/>
    </location>
</feature>
<dbReference type="InterPro" id="IPR055231">
    <property type="entry name" value="2AA_helical"/>
</dbReference>
<dbReference type="HOGENOM" id="CLU_904440_0_0_1"/>
<accession>A0A5K1UXY9</accession>
<dbReference type="VEuPathDB" id="AmoebaDB:EHI5A_211230"/>
<dbReference type="InterPro" id="IPR016024">
    <property type="entry name" value="ARM-type_fold"/>
</dbReference>
<name>A0A5K1UXY9_ENTHI</name>
<evidence type="ECO:0000256" key="2">
    <source>
        <dbReference type="PROSITE-ProRule" id="PRU00103"/>
    </source>
</evidence>
<accession>S0AWB6</accession>
<keyword evidence="1" id="KW-0677">Repeat</keyword>
<reference evidence="4" key="1">
    <citation type="submission" date="2012-06" db="EMBL/GenBank/DDBJ databases">
        <title>Short 5' UTR of Entamoeba genes.</title>
        <authorList>
            <person name="Hiranuka K."/>
            <person name="Kumagai M."/>
            <person name="Wakaguri H."/>
            <person name="Suzuki Y."/>
            <person name="Sugano S."/>
            <person name="Watanabe J."/>
            <person name="Makioka A."/>
        </authorList>
    </citation>
    <scope>NUCLEOTIDE SEQUENCE</scope>
    <source>
        <strain evidence="4">HM-1:IMSS</strain>
    </source>
</reference>
<dbReference type="VEuPathDB" id="AmoebaDB:EHI_124530"/>
<proteinExistence type="evidence at transcript level"/>
<dbReference type="PROSITE" id="PS50077">
    <property type="entry name" value="HEAT_REPEAT"/>
    <property type="match status" value="1"/>
</dbReference>
<evidence type="ECO:0000313" key="5">
    <source>
        <dbReference type="EMBL" id="GAT94284.1"/>
    </source>
</evidence>
<organism evidence="5 6">
    <name type="scientific">Entamoeba histolytica</name>
    <dbReference type="NCBI Taxonomy" id="5759"/>
    <lineage>
        <taxon>Eukaryota</taxon>
        <taxon>Amoebozoa</taxon>
        <taxon>Evosea</taxon>
        <taxon>Archamoebae</taxon>
        <taxon>Mastigamoebida</taxon>
        <taxon>Entamoebidae</taxon>
        <taxon>Entamoeba</taxon>
    </lineage>
</organism>
<dbReference type="PANTHER" id="PTHR10648">
    <property type="entry name" value="SERINE/THREONINE-PROTEIN PHOSPHATASE PP2A 65 KDA REGULATORY SUBUNIT"/>
    <property type="match status" value="1"/>
</dbReference>
<evidence type="ECO:0000259" key="3">
    <source>
        <dbReference type="Pfam" id="PF22956"/>
    </source>
</evidence>
<dbReference type="Proteomes" id="UP000078387">
    <property type="component" value="Unassembled WGS sequence"/>
</dbReference>
<dbReference type="GO" id="GO:0000159">
    <property type="term" value="C:protein phosphatase type 2A complex"/>
    <property type="evidence" value="ECO:0007669"/>
    <property type="project" value="TreeGrafter"/>
</dbReference>
<dbReference type="EMBL" id="BDEQ01000001">
    <property type="protein sequence ID" value="GAT94284.1"/>
    <property type="molecule type" value="Genomic_DNA"/>
</dbReference>
<dbReference type="VEuPathDB" id="AmoebaDB:EHI8A_191590"/>
<dbReference type="InterPro" id="IPR011989">
    <property type="entry name" value="ARM-like"/>
</dbReference>
<dbReference type="Gene3D" id="1.25.10.10">
    <property type="entry name" value="Leucine-rich Repeat Variant"/>
    <property type="match status" value="1"/>
</dbReference>